<dbReference type="AlphaFoldDB" id="A0A2K3KUY4"/>
<reference evidence="1 2" key="2">
    <citation type="journal article" date="2017" name="Front. Plant Sci.">
        <title>Gene Classification and Mining of Molecular Markers Useful in Red Clover (Trifolium pratense) Breeding.</title>
        <authorList>
            <person name="Istvanek J."/>
            <person name="Dluhosova J."/>
            <person name="Dluhos P."/>
            <person name="Patkova L."/>
            <person name="Nedelnik J."/>
            <person name="Repkova J."/>
        </authorList>
    </citation>
    <scope>NUCLEOTIDE SEQUENCE [LARGE SCALE GENOMIC DNA]</scope>
    <source>
        <strain evidence="2">cv. Tatra</strain>
        <tissue evidence="1">Young leaves</tissue>
    </source>
</reference>
<gene>
    <name evidence="1" type="ORF">L195_g064722</name>
</gene>
<protein>
    <submittedName>
        <fullName evidence="1">Uncharacterized protein</fullName>
    </submittedName>
</protein>
<evidence type="ECO:0000313" key="2">
    <source>
        <dbReference type="Proteomes" id="UP000236291"/>
    </source>
</evidence>
<comment type="caution">
    <text evidence="1">The sequence shown here is derived from an EMBL/GenBank/DDBJ whole genome shotgun (WGS) entry which is preliminary data.</text>
</comment>
<sequence>MVLGRSGRMITGHGRWTARFARAVAARRAMLGHRRQPL</sequence>
<accession>A0A2K3KUY4</accession>
<feature type="non-terminal residue" evidence="1">
    <location>
        <position position="38"/>
    </location>
</feature>
<dbReference type="EMBL" id="ASHM01264934">
    <property type="protein sequence ID" value="PNX70086.1"/>
    <property type="molecule type" value="Genomic_DNA"/>
</dbReference>
<name>A0A2K3KUY4_TRIPR</name>
<reference evidence="1 2" key="1">
    <citation type="journal article" date="2014" name="Am. J. Bot.">
        <title>Genome assembly and annotation for red clover (Trifolium pratense; Fabaceae).</title>
        <authorList>
            <person name="Istvanek J."/>
            <person name="Jaros M."/>
            <person name="Krenek A."/>
            <person name="Repkova J."/>
        </authorList>
    </citation>
    <scope>NUCLEOTIDE SEQUENCE [LARGE SCALE GENOMIC DNA]</scope>
    <source>
        <strain evidence="2">cv. Tatra</strain>
        <tissue evidence="1">Young leaves</tissue>
    </source>
</reference>
<evidence type="ECO:0000313" key="1">
    <source>
        <dbReference type="EMBL" id="PNX70086.1"/>
    </source>
</evidence>
<organism evidence="1 2">
    <name type="scientific">Trifolium pratense</name>
    <name type="common">Red clover</name>
    <dbReference type="NCBI Taxonomy" id="57577"/>
    <lineage>
        <taxon>Eukaryota</taxon>
        <taxon>Viridiplantae</taxon>
        <taxon>Streptophyta</taxon>
        <taxon>Embryophyta</taxon>
        <taxon>Tracheophyta</taxon>
        <taxon>Spermatophyta</taxon>
        <taxon>Magnoliopsida</taxon>
        <taxon>eudicotyledons</taxon>
        <taxon>Gunneridae</taxon>
        <taxon>Pentapetalae</taxon>
        <taxon>rosids</taxon>
        <taxon>fabids</taxon>
        <taxon>Fabales</taxon>
        <taxon>Fabaceae</taxon>
        <taxon>Papilionoideae</taxon>
        <taxon>50 kb inversion clade</taxon>
        <taxon>NPAAA clade</taxon>
        <taxon>Hologalegina</taxon>
        <taxon>IRL clade</taxon>
        <taxon>Trifolieae</taxon>
        <taxon>Trifolium</taxon>
    </lineage>
</organism>
<proteinExistence type="predicted"/>
<dbReference type="Proteomes" id="UP000236291">
    <property type="component" value="Unassembled WGS sequence"/>
</dbReference>